<gene>
    <name evidence="1" type="primary">orf382</name>
</gene>
<geneLocation type="plastid" evidence="1"/>
<name>A0A1S5Q764_9RHOD</name>
<dbReference type="AlphaFoldDB" id="A0A1S5Q764"/>
<organism evidence="1">
    <name type="scientific">Pyropia endiviifolia</name>
    <dbReference type="NCBI Taxonomy" id="1699272"/>
    <lineage>
        <taxon>Eukaryota</taxon>
        <taxon>Rhodophyta</taxon>
        <taxon>Bangiophyceae</taxon>
        <taxon>Bangiales</taxon>
        <taxon>Bangiaceae</taxon>
        <taxon>Pyropia</taxon>
    </lineage>
</organism>
<accession>A0A1S5Q764</accession>
<reference evidence="1" key="1">
    <citation type="submission" date="2015-09" db="EMBL/GenBank/DDBJ databases">
        <authorList>
            <person name="Jackson K.R."/>
            <person name="Lunt B.L."/>
            <person name="Fisher J.N.B."/>
            <person name="Gardner A.V."/>
            <person name="Bailey M.E."/>
            <person name="Deus L.M."/>
            <person name="Earl A.S."/>
            <person name="Gibby P.D."/>
            <person name="Hartmann K.A."/>
            <person name="Liu J.E."/>
            <person name="Manci A.M."/>
            <person name="Nielsen D.A."/>
            <person name="Solomon M.B."/>
            <person name="Breakwell D.P."/>
            <person name="Burnett S.H."/>
            <person name="Grose J.H."/>
        </authorList>
    </citation>
    <scope>NUCLEOTIDE SEQUENCE</scope>
</reference>
<sequence>MLGKILLGILTGMYKSYLIFYTEREGFEPSLRLLLNSISNAAPSTTRPPLLKNCYTNYYTRKKQKFIAIFATILCQQVNTSY</sequence>
<protein>
    <submittedName>
        <fullName evidence="1">ORF382</fullName>
    </submittedName>
</protein>
<keyword evidence="1" id="KW-0934">Plastid</keyword>
<dbReference type="EMBL" id="KT716756">
    <property type="protein sequence ID" value="ALL97345.1"/>
    <property type="molecule type" value="Genomic_DNA"/>
</dbReference>
<evidence type="ECO:0000313" key="1">
    <source>
        <dbReference type="EMBL" id="ALL97345.1"/>
    </source>
</evidence>
<proteinExistence type="predicted"/>